<dbReference type="Gene3D" id="3.40.630.30">
    <property type="match status" value="1"/>
</dbReference>
<evidence type="ECO:0000313" key="3">
    <source>
        <dbReference type="Proteomes" id="UP000317178"/>
    </source>
</evidence>
<evidence type="ECO:0000313" key="2">
    <source>
        <dbReference type="EMBL" id="QDU81312.1"/>
    </source>
</evidence>
<evidence type="ECO:0008006" key="4">
    <source>
        <dbReference type="Google" id="ProtNLM"/>
    </source>
</evidence>
<accession>A0A518CQ05</accession>
<feature type="region of interest" description="Disordered" evidence="1">
    <location>
        <begin position="314"/>
        <end position="334"/>
    </location>
</feature>
<gene>
    <name evidence="2" type="ORF">Pla110_30530</name>
</gene>
<keyword evidence="3" id="KW-1185">Reference proteome</keyword>
<proteinExistence type="predicted"/>
<dbReference type="Proteomes" id="UP000317178">
    <property type="component" value="Chromosome"/>
</dbReference>
<protein>
    <recommendedName>
        <fullName evidence="4">BioF2-like acetyltransferase domain-containing protein</fullName>
    </recommendedName>
</protein>
<evidence type="ECO:0000256" key="1">
    <source>
        <dbReference type="SAM" id="MobiDB-lite"/>
    </source>
</evidence>
<dbReference type="RefSeq" id="WP_144996552.1">
    <property type="nucleotide sequence ID" value="NZ_CP036281.1"/>
</dbReference>
<dbReference type="KEGG" id="plon:Pla110_30530"/>
<organism evidence="2 3">
    <name type="scientific">Polystyrenella longa</name>
    <dbReference type="NCBI Taxonomy" id="2528007"/>
    <lineage>
        <taxon>Bacteria</taxon>
        <taxon>Pseudomonadati</taxon>
        <taxon>Planctomycetota</taxon>
        <taxon>Planctomycetia</taxon>
        <taxon>Planctomycetales</taxon>
        <taxon>Planctomycetaceae</taxon>
        <taxon>Polystyrenella</taxon>
    </lineage>
</organism>
<reference evidence="2 3" key="1">
    <citation type="submission" date="2019-02" db="EMBL/GenBank/DDBJ databases">
        <title>Deep-cultivation of Planctomycetes and their phenomic and genomic characterization uncovers novel biology.</title>
        <authorList>
            <person name="Wiegand S."/>
            <person name="Jogler M."/>
            <person name="Boedeker C."/>
            <person name="Pinto D."/>
            <person name="Vollmers J."/>
            <person name="Rivas-Marin E."/>
            <person name="Kohn T."/>
            <person name="Peeters S.H."/>
            <person name="Heuer A."/>
            <person name="Rast P."/>
            <person name="Oberbeckmann S."/>
            <person name="Bunk B."/>
            <person name="Jeske O."/>
            <person name="Meyerdierks A."/>
            <person name="Storesund J.E."/>
            <person name="Kallscheuer N."/>
            <person name="Luecker S."/>
            <person name="Lage O.M."/>
            <person name="Pohl T."/>
            <person name="Merkel B.J."/>
            <person name="Hornburger P."/>
            <person name="Mueller R.-W."/>
            <person name="Bruemmer F."/>
            <person name="Labrenz M."/>
            <person name="Spormann A.M."/>
            <person name="Op den Camp H."/>
            <person name="Overmann J."/>
            <person name="Amann R."/>
            <person name="Jetten M.S.M."/>
            <person name="Mascher T."/>
            <person name="Medema M.H."/>
            <person name="Devos D.P."/>
            <person name="Kaster A.-K."/>
            <person name="Ovreas L."/>
            <person name="Rohde M."/>
            <person name="Galperin M.Y."/>
            <person name="Jogler C."/>
        </authorList>
    </citation>
    <scope>NUCLEOTIDE SEQUENCE [LARGE SCALE GENOMIC DNA]</scope>
    <source>
        <strain evidence="2 3">Pla110</strain>
    </source>
</reference>
<dbReference type="InterPro" id="IPR016181">
    <property type="entry name" value="Acyl_CoA_acyltransferase"/>
</dbReference>
<name>A0A518CQ05_9PLAN</name>
<sequence length="334" mass="37687">MYEPNHPVIQGHSILADAGWREFNERLWNITSEELTYTPRGENGPSLEVIAYKDKSGRFVLPSMHPNWHMQFQHTNTTSSARIYRQWDELSKLMVDDMVATGTHGRIAFPAEITDVRNWLWTGFRSHPLYTIMITFPYSVEDAESTTRRRYKKSVNAGFQVQPAKDTADVIPCLMGTEKRKKFDHCLTAESLQMGLDLMGPDKFRLYVAYAPDGEPASARLVIMEEGGICYDIAAGTQEKYLTVGATQHTIGHVLMDVQQAGATAFNFSCANIESVSPAKLCWGGQLVPLHGIEGFDYLPVRRTVGSFVRLMRNRSRNKHNSPESHQPETVTNS</sequence>
<dbReference type="AlphaFoldDB" id="A0A518CQ05"/>
<dbReference type="EMBL" id="CP036281">
    <property type="protein sequence ID" value="QDU81312.1"/>
    <property type="molecule type" value="Genomic_DNA"/>
</dbReference>
<dbReference type="OrthoDB" id="9811560at2"/>
<dbReference type="SUPFAM" id="SSF55729">
    <property type="entry name" value="Acyl-CoA N-acyltransferases (Nat)"/>
    <property type="match status" value="1"/>
</dbReference>